<sequence>MLLNFFQEYMGNKIPELVNCSLEYFHLDSASRSTSSPRSSLIARRTSANNRSSPLSPSKNGGSSFNSPSLLSNGSQFDNKNLNTRQRTPVAPAVSNVQPPRPAASALSFGSGLGSDERSGSLVSSNSNGSGGQSNPHSSLSQKQYGHDSPASTNSKLNLGSTDNSPLKQENRYAQSPKKTSQNSLLYQQQEQEVSTKPLNLGSQSYTNLLSDKSRQGTPAGAEIQSSLPDTDSSSLKRRSHKRRSSAKSFDNMINGPDSGLTPFPSDAKPKTIEETTELKTLPLNIPKVRNAVPQSELDTDLAINAGRPTSIASIEFVTHKITKDEIEETITLSGKSEHGKDSGYHDETDDFYNSYPNANNTDSSHVAPLNVVRSGSALNLDPPTATGNTNAFPNSSRDDFSFEMSKESLVPDQRDRSRLNADSTLKSEILIQDDTLNISDTEEFPSMNNFASSSPSSNKINTLLPPSAGAGARTRGHARTRSHKPEGRASRAFSRADTQDKKNEITDLFDEINWGSNDDSESLKKKLRNELQQIESERIIKLTTPSNTTGSLADILHKSLEECDIIEPILSLFGVELSSFSSDINHIEKQGHGLQIETTNKKLLKNELTGILESVSIPDNKLVFLASTRIDQNNIADMETVLCDINQALKKMRGDTEEEEAYDLGGMKAFQEKRQRYEISYQKFIENFNAQINVEFEKVFADLMKSLKTKSSIGDTISYIPKAFQSIFYLSSIILFIKEVSIADYSRMLSVFETKFAVFYTELGNILADSLDEKRRSTTMISFNFNADAKNLFINREATISRSKPSVLRRRGHNKLLETLGLSAPSDTTSKPPTPDSSASKSKTTASTPVSVNGLVDTLCNAIQLLNTATSAQHNFMVKFFHLSTKDSDSFQEYITSPIRDRVYKFTNSSTSNIDPMEPNREIADDLYTYMSTMFTECTIAVRKSILDIIKDDYLQIPSFCVFLEGLRNKYAKSNQEYLYNIMNKLNGRLTNTWVTFVETQIQMITTLSLPSSLKDCEVLRSVKAYPAFIRIIEATFSTTPAKLEEYQIYEIVTKNYTDIWKALESKLLKLSKSEIWKLDHNDSADVTFSQVSRRNTNTPSGNNSYLESHLFLLLNYKWLTDELREVVSLDPATRQLIDEARSTELNLYCNLLAKSTEISELINFVDGVEGLIKPDSKSGVVRDIDPSARNAYSQAVLSKILQNFEGSNLSKTIKEVSNILKEEIMGHTYSSDISENEMSIGIAKEIEADLFNSALTVLSVIYSSTFSRLSSITDKYYKGIEITVDKSVISYTFQKENI</sequence>
<dbReference type="EMBL" id="BSXV01000149">
    <property type="protein sequence ID" value="GME87746.1"/>
    <property type="molecule type" value="Genomic_DNA"/>
</dbReference>
<accession>A0ACB5TFG2</accession>
<evidence type="ECO:0000313" key="1">
    <source>
        <dbReference type="EMBL" id="GME87746.1"/>
    </source>
</evidence>
<comment type="caution">
    <text evidence="1">The sequence shown here is derived from an EMBL/GenBank/DDBJ whole genome shotgun (WGS) entry which is preliminary data.</text>
</comment>
<name>A0ACB5TFG2_CANBO</name>
<dbReference type="Proteomes" id="UP001165101">
    <property type="component" value="Unassembled WGS sequence"/>
</dbReference>
<evidence type="ECO:0000313" key="2">
    <source>
        <dbReference type="Proteomes" id="UP001165101"/>
    </source>
</evidence>
<reference evidence="1" key="1">
    <citation type="submission" date="2023-04" db="EMBL/GenBank/DDBJ databases">
        <title>Candida boidinii NBRC 1967.</title>
        <authorList>
            <person name="Ichikawa N."/>
            <person name="Sato H."/>
            <person name="Tonouchi N."/>
        </authorList>
    </citation>
    <scope>NUCLEOTIDE SEQUENCE</scope>
    <source>
        <strain evidence="1">NBRC 1967</strain>
    </source>
</reference>
<organism evidence="1 2">
    <name type="scientific">Candida boidinii</name>
    <name type="common">Yeast</name>
    <dbReference type="NCBI Taxonomy" id="5477"/>
    <lineage>
        <taxon>Eukaryota</taxon>
        <taxon>Fungi</taxon>
        <taxon>Dikarya</taxon>
        <taxon>Ascomycota</taxon>
        <taxon>Saccharomycotina</taxon>
        <taxon>Pichiomycetes</taxon>
        <taxon>Pichiales</taxon>
        <taxon>Pichiaceae</taxon>
        <taxon>Ogataea</taxon>
        <taxon>Ogataea/Candida clade</taxon>
    </lineage>
</organism>
<protein>
    <submittedName>
        <fullName evidence="1">Unnamed protein product</fullName>
    </submittedName>
</protein>
<proteinExistence type="predicted"/>
<gene>
    <name evidence="1" type="ORF">Cboi01_000053400</name>
</gene>
<keyword evidence="2" id="KW-1185">Reference proteome</keyword>